<name>A0A9D4DKE8_DREPO</name>
<dbReference type="AlphaFoldDB" id="A0A9D4DKE8"/>
<dbReference type="Proteomes" id="UP000828390">
    <property type="component" value="Unassembled WGS sequence"/>
</dbReference>
<evidence type="ECO:0000313" key="3">
    <source>
        <dbReference type="Proteomes" id="UP000828390"/>
    </source>
</evidence>
<accession>A0A9D4DKE8</accession>
<reference evidence="2" key="1">
    <citation type="journal article" date="2019" name="bioRxiv">
        <title>The Genome of the Zebra Mussel, Dreissena polymorpha: A Resource for Invasive Species Research.</title>
        <authorList>
            <person name="McCartney M.A."/>
            <person name="Auch B."/>
            <person name="Kono T."/>
            <person name="Mallez S."/>
            <person name="Zhang Y."/>
            <person name="Obille A."/>
            <person name="Becker A."/>
            <person name="Abrahante J.E."/>
            <person name="Garbe J."/>
            <person name="Badalamenti J.P."/>
            <person name="Herman A."/>
            <person name="Mangelson H."/>
            <person name="Liachko I."/>
            <person name="Sullivan S."/>
            <person name="Sone E.D."/>
            <person name="Koren S."/>
            <person name="Silverstein K.A.T."/>
            <person name="Beckman K.B."/>
            <person name="Gohl D.M."/>
        </authorList>
    </citation>
    <scope>NUCLEOTIDE SEQUENCE</scope>
    <source>
        <strain evidence="2">Duluth1</strain>
        <tissue evidence="2">Whole animal</tissue>
    </source>
</reference>
<gene>
    <name evidence="2" type="ORF">DPMN_185085</name>
</gene>
<comment type="caution">
    <text evidence="2">The sequence shown here is derived from an EMBL/GenBank/DDBJ whole genome shotgun (WGS) entry which is preliminary data.</text>
</comment>
<keyword evidence="3" id="KW-1185">Reference proteome</keyword>
<evidence type="ECO:0000313" key="2">
    <source>
        <dbReference type="EMBL" id="KAH3750558.1"/>
    </source>
</evidence>
<protein>
    <submittedName>
        <fullName evidence="2">Uncharacterized protein</fullName>
    </submittedName>
</protein>
<sequence>MPKHPTFFTQASHVGQTLSIAVVAWVTLHAVGGSPNSQIVGESSVGALCGVLRAKRAVVTHSALQLCGTEAPHGAVESHGTWSYYCTEACKENKIGDELATILLLKLMKRGSIILKLLIKIVN</sequence>
<proteinExistence type="predicted"/>
<keyword evidence="1" id="KW-0732">Signal</keyword>
<feature type="chain" id="PRO_5038789701" evidence="1">
    <location>
        <begin position="34"/>
        <end position="123"/>
    </location>
</feature>
<feature type="signal peptide" evidence="1">
    <location>
        <begin position="1"/>
        <end position="33"/>
    </location>
</feature>
<evidence type="ECO:0000256" key="1">
    <source>
        <dbReference type="SAM" id="SignalP"/>
    </source>
</evidence>
<organism evidence="2 3">
    <name type="scientific">Dreissena polymorpha</name>
    <name type="common">Zebra mussel</name>
    <name type="synonym">Mytilus polymorpha</name>
    <dbReference type="NCBI Taxonomy" id="45954"/>
    <lineage>
        <taxon>Eukaryota</taxon>
        <taxon>Metazoa</taxon>
        <taxon>Spiralia</taxon>
        <taxon>Lophotrochozoa</taxon>
        <taxon>Mollusca</taxon>
        <taxon>Bivalvia</taxon>
        <taxon>Autobranchia</taxon>
        <taxon>Heteroconchia</taxon>
        <taxon>Euheterodonta</taxon>
        <taxon>Imparidentia</taxon>
        <taxon>Neoheterodontei</taxon>
        <taxon>Myida</taxon>
        <taxon>Dreissenoidea</taxon>
        <taxon>Dreissenidae</taxon>
        <taxon>Dreissena</taxon>
    </lineage>
</organism>
<reference evidence="2" key="2">
    <citation type="submission" date="2020-11" db="EMBL/GenBank/DDBJ databases">
        <authorList>
            <person name="McCartney M.A."/>
            <person name="Auch B."/>
            <person name="Kono T."/>
            <person name="Mallez S."/>
            <person name="Becker A."/>
            <person name="Gohl D.M."/>
            <person name="Silverstein K.A.T."/>
            <person name="Koren S."/>
            <person name="Bechman K.B."/>
            <person name="Herman A."/>
            <person name="Abrahante J.E."/>
            <person name="Garbe J."/>
        </authorList>
    </citation>
    <scope>NUCLEOTIDE SEQUENCE</scope>
    <source>
        <strain evidence="2">Duluth1</strain>
        <tissue evidence="2">Whole animal</tissue>
    </source>
</reference>
<dbReference type="EMBL" id="JAIWYP010000010">
    <property type="protein sequence ID" value="KAH3750558.1"/>
    <property type="molecule type" value="Genomic_DNA"/>
</dbReference>